<sequence>MTPTTKSFLTPPFSFLSWLLLTTLFVLYNSPSVYAQTPTLRRRSAYTVYNKQFYIHGGILPTVNTGSNEFNSLNLTATWPKTAAPWTTLPAGKRIWHHAMVAIEPKFSAGLGTGTQGYILSIGGTPANGPGFWSAFDVQAKQWKNISVEPADIPFVPYVALEGHTATVDPTTGLVYVIGGFDGLLSNTPVPEDINLLTVFDPNTGKLLSQERATTDNSVTGANAIWSTKRGTIMLMGGSRAGSTVSVMGLDMSVLTEYSPSTKTWSNMTTSGAIPQARLDACSAVSDDGTKVIVYGGAANANTYLNSIHILDVTTGVWTAGPLSTEALSQASCAFHSEMFIVFEGSIDPKGVSSLTSATPLIFDVAKGSWASYFMPSSGSGSTGNPTSPAHPNGGDAIDPNDSSTPGDKSMLAIITGCVAGVIFLLIVLGVHLVRRRRMLAWEKAVKDTKARAAAMLAAEEKQKQERTPKVMTAADHYAAAQEALEEASKRIRPSAFKSPKSWISEAQTNSVSDNSSSTDFSKARRLSDPEVQADPTLYYQQLLLKQRQLQMQHPHLIGGLLLRNPHSCAAGDHGSGSDSDDCSSTSNIRRNSTDSRKGNEKKRLTIKTSQVWVPPEGIQELIVSPTPSSPQDWSSGSNIVDNQHHQQSIQPLTPSMAQRINSWGLDLTPLAARGPHAVVPDIKVEYISRPVPSISVTSSNDSAASGPSVHSSASADSSNPPPSYTSSLQPLKTYH</sequence>
<feature type="region of interest" description="Disordered" evidence="1">
    <location>
        <begin position="381"/>
        <end position="405"/>
    </location>
</feature>
<proteinExistence type="predicted"/>
<evidence type="ECO:0000313" key="5">
    <source>
        <dbReference type="Proteomes" id="UP000078512"/>
    </source>
</evidence>
<dbReference type="GO" id="GO:0005737">
    <property type="term" value="C:cytoplasm"/>
    <property type="evidence" value="ECO:0007669"/>
    <property type="project" value="TreeGrafter"/>
</dbReference>
<evidence type="ECO:0000256" key="1">
    <source>
        <dbReference type="SAM" id="MobiDB-lite"/>
    </source>
</evidence>
<dbReference type="Proteomes" id="UP000078512">
    <property type="component" value="Unassembled WGS sequence"/>
</dbReference>
<feature type="compositionally biased region" description="Polar residues" evidence="1">
    <location>
        <begin position="626"/>
        <end position="647"/>
    </location>
</feature>
<dbReference type="EMBL" id="KV442015">
    <property type="protein sequence ID" value="OAQ35154.1"/>
    <property type="molecule type" value="Genomic_DNA"/>
</dbReference>
<reference evidence="4 5" key="1">
    <citation type="submission" date="2016-05" db="EMBL/GenBank/DDBJ databases">
        <title>Genome sequencing reveals origins of a unique bacterial endosymbiosis in the earliest lineages of terrestrial Fungi.</title>
        <authorList>
            <consortium name="DOE Joint Genome Institute"/>
            <person name="Uehling J."/>
            <person name="Gryganskyi A."/>
            <person name="Hameed K."/>
            <person name="Tschaplinski T."/>
            <person name="Misztal P."/>
            <person name="Wu S."/>
            <person name="Desiro A."/>
            <person name="Vande Pol N."/>
            <person name="Du Z.-Y."/>
            <person name="Zienkiewicz A."/>
            <person name="Zienkiewicz K."/>
            <person name="Morin E."/>
            <person name="Tisserant E."/>
            <person name="Splivallo R."/>
            <person name="Hainaut M."/>
            <person name="Henrissat B."/>
            <person name="Ohm R."/>
            <person name="Kuo A."/>
            <person name="Yan J."/>
            <person name="Lipzen A."/>
            <person name="Nolan M."/>
            <person name="Labutti K."/>
            <person name="Barry K."/>
            <person name="Goldstein A."/>
            <person name="Labbe J."/>
            <person name="Schadt C."/>
            <person name="Tuskan G."/>
            <person name="Grigoriev I."/>
            <person name="Martin F."/>
            <person name="Vilgalys R."/>
            <person name="Bonito G."/>
        </authorList>
    </citation>
    <scope>NUCLEOTIDE SEQUENCE [LARGE SCALE GENOMIC DNA]</scope>
    <source>
        <strain evidence="4 5">AG-77</strain>
    </source>
</reference>
<evidence type="ECO:0000256" key="3">
    <source>
        <dbReference type="SAM" id="SignalP"/>
    </source>
</evidence>
<feature type="transmembrane region" description="Helical" evidence="2">
    <location>
        <begin position="411"/>
        <end position="434"/>
    </location>
</feature>
<keyword evidence="2" id="KW-0472">Membrane</keyword>
<name>A0A197KFK2_9FUNG</name>
<dbReference type="Gene3D" id="2.120.10.80">
    <property type="entry name" value="Kelch-type beta propeller"/>
    <property type="match status" value="2"/>
</dbReference>
<gene>
    <name evidence="4" type="ORF">K457DRAFT_13712</name>
</gene>
<dbReference type="STRING" id="1314771.A0A197KFK2"/>
<dbReference type="PANTHER" id="PTHR46461">
    <property type="entry name" value="KELCH DOMAIN-CONTAINING PROTEIN 3"/>
    <property type="match status" value="1"/>
</dbReference>
<dbReference type="InterPro" id="IPR015915">
    <property type="entry name" value="Kelch-typ_b-propeller"/>
</dbReference>
<organism evidence="4 5">
    <name type="scientific">Linnemannia elongata AG-77</name>
    <dbReference type="NCBI Taxonomy" id="1314771"/>
    <lineage>
        <taxon>Eukaryota</taxon>
        <taxon>Fungi</taxon>
        <taxon>Fungi incertae sedis</taxon>
        <taxon>Mucoromycota</taxon>
        <taxon>Mortierellomycotina</taxon>
        <taxon>Mortierellomycetes</taxon>
        <taxon>Mortierellales</taxon>
        <taxon>Mortierellaceae</taxon>
        <taxon>Linnemannia</taxon>
    </lineage>
</organism>
<accession>A0A197KFK2</accession>
<evidence type="ECO:0000313" key="4">
    <source>
        <dbReference type="EMBL" id="OAQ35154.1"/>
    </source>
</evidence>
<feature type="region of interest" description="Disordered" evidence="1">
    <location>
        <begin position="624"/>
        <end position="647"/>
    </location>
</feature>
<feature type="compositionally biased region" description="Low complexity" evidence="1">
    <location>
        <begin position="703"/>
        <end position="719"/>
    </location>
</feature>
<protein>
    <submittedName>
        <fullName evidence="4">Galactose oxidase</fullName>
    </submittedName>
</protein>
<feature type="region of interest" description="Disordered" evidence="1">
    <location>
        <begin position="499"/>
        <end position="528"/>
    </location>
</feature>
<dbReference type="AlphaFoldDB" id="A0A197KFK2"/>
<dbReference type="OrthoDB" id="10251809at2759"/>
<keyword evidence="2" id="KW-0812">Transmembrane</keyword>
<feature type="compositionally biased region" description="Polar residues" evidence="1">
    <location>
        <begin position="725"/>
        <end position="736"/>
    </location>
</feature>
<keyword evidence="5" id="KW-1185">Reference proteome</keyword>
<dbReference type="PANTHER" id="PTHR46461:SF1">
    <property type="entry name" value="KELCH DOMAIN-CONTAINING PROTEIN 3"/>
    <property type="match status" value="1"/>
</dbReference>
<feature type="compositionally biased region" description="Low complexity" evidence="1">
    <location>
        <begin position="509"/>
        <end position="521"/>
    </location>
</feature>
<dbReference type="GO" id="GO:0003682">
    <property type="term" value="F:chromatin binding"/>
    <property type="evidence" value="ECO:0007669"/>
    <property type="project" value="InterPro"/>
</dbReference>
<keyword evidence="2" id="KW-1133">Transmembrane helix</keyword>
<feature type="signal peptide" evidence="3">
    <location>
        <begin position="1"/>
        <end position="35"/>
    </location>
</feature>
<feature type="chain" id="PRO_5008276861" evidence="3">
    <location>
        <begin position="36"/>
        <end position="736"/>
    </location>
</feature>
<dbReference type="Pfam" id="PF24681">
    <property type="entry name" value="Kelch_KLHDC2_KLHL20_DRC7"/>
    <property type="match status" value="1"/>
</dbReference>
<feature type="region of interest" description="Disordered" evidence="1">
    <location>
        <begin position="694"/>
        <end position="736"/>
    </location>
</feature>
<feature type="region of interest" description="Disordered" evidence="1">
    <location>
        <begin position="571"/>
        <end position="604"/>
    </location>
</feature>
<dbReference type="SUPFAM" id="SSF117281">
    <property type="entry name" value="Kelch motif"/>
    <property type="match status" value="1"/>
</dbReference>
<feature type="compositionally biased region" description="Basic and acidic residues" evidence="1">
    <location>
        <begin position="592"/>
        <end position="604"/>
    </location>
</feature>
<dbReference type="InterPro" id="IPR052637">
    <property type="entry name" value="KLHDC3-like"/>
</dbReference>
<keyword evidence="3" id="KW-0732">Signal</keyword>
<evidence type="ECO:0000256" key="2">
    <source>
        <dbReference type="SAM" id="Phobius"/>
    </source>
</evidence>